<feature type="transmembrane region" description="Helical" evidence="7">
    <location>
        <begin position="15"/>
        <end position="36"/>
    </location>
</feature>
<keyword evidence="8" id="KW-0969">Cilium</keyword>
<keyword evidence="5 7" id="KW-0975">Bacterial flagellum</keyword>
<evidence type="ECO:0000256" key="2">
    <source>
        <dbReference type="ARBA" id="ARBA00022692"/>
    </source>
</evidence>
<dbReference type="InterPro" id="IPR052205">
    <property type="entry name" value="FliO/MopB"/>
</dbReference>
<keyword evidence="3 7" id="KW-1133">Transmembrane helix</keyword>
<dbReference type="NCBIfam" id="TIGR03500">
    <property type="entry name" value="FliO_TIGR"/>
    <property type="match status" value="1"/>
</dbReference>
<dbReference type="Pfam" id="PF04347">
    <property type="entry name" value="FliO"/>
    <property type="match status" value="1"/>
</dbReference>
<sequence length="98" mass="10903">METNGMGMGDGSLEIIRMMVSLVIVLGMMYAAYYWLKRRGTMPGATQKRLRVIERLPIDTRRSILLLQIDGEEMLVGVGSDSISPIKSLKQEVGNDEA</sequence>
<keyword evidence="1 7" id="KW-1003">Cell membrane</keyword>
<organism evidence="8 9">
    <name type="scientific">Pontiella agarivorans</name>
    <dbReference type="NCBI Taxonomy" id="3038953"/>
    <lineage>
        <taxon>Bacteria</taxon>
        <taxon>Pseudomonadati</taxon>
        <taxon>Kiritimatiellota</taxon>
        <taxon>Kiritimatiellia</taxon>
        <taxon>Kiritimatiellales</taxon>
        <taxon>Pontiellaceae</taxon>
        <taxon>Pontiella</taxon>
    </lineage>
</organism>
<accession>A0ABU5MST6</accession>
<dbReference type="InterPro" id="IPR022781">
    <property type="entry name" value="Flagellar_biosynth_FliO"/>
</dbReference>
<comment type="caution">
    <text evidence="8">The sequence shown here is derived from an EMBL/GenBank/DDBJ whole genome shotgun (WGS) entry which is preliminary data.</text>
</comment>
<evidence type="ECO:0000256" key="7">
    <source>
        <dbReference type="RuleBase" id="RU362064"/>
    </source>
</evidence>
<keyword evidence="8" id="KW-0282">Flagellum</keyword>
<evidence type="ECO:0000256" key="1">
    <source>
        <dbReference type="ARBA" id="ARBA00022475"/>
    </source>
</evidence>
<keyword evidence="9" id="KW-1185">Reference proteome</keyword>
<proteinExistence type="inferred from homology"/>
<evidence type="ECO:0000256" key="6">
    <source>
        <dbReference type="ARBA" id="ARBA00037937"/>
    </source>
</evidence>
<dbReference type="Proteomes" id="UP001290861">
    <property type="component" value="Unassembled WGS sequence"/>
</dbReference>
<dbReference type="PANTHER" id="PTHR38766:SF1">
    <property type="entry name" value="FLAGELLAR PROTEIN FLIO"/>
    <property type="match status" value="1"/>
</dbReference>
<name>A0ABU5MST6_9BACT</name>
<evidence type="ECO:0000313" key="9">
    <source>
        <dbReference type="Proteomes" id="UP001290861"/>
    </source>
</evidence>
<protein>
    <recommendedName>
        <fullName evidence="7">Flagellar protein</fullName>
    </recommendedName>
</protein>
<gene>
    <name evidence="8" type="primary">fliO</name>
    <name evidence="8" type="ORF">P9H32_01385</name>
</gene>
<comment type="similarity">
    <text evidence="6 7">Belongs to the FliO/MopB family.</text>
</comment>
<dbReference type="RefSeq" id="WP_322607066.1">
    <property type="nucleotide sequence ID" value="NZ_JARVCO010000002.1"/>
</dbReference>
<evidence type="ECO:0000256" key="5">
    <source>
        <dbReference type="ARBA" id="ARBA00023143"/>
    </source>
</evidence>
<evidence type="ECO:0000313" key="8">
    <source>
        <dbReference type="EMBL" id="MDZ8117264.1"/>
    </source>
</evidence>
<reference evidence="8 9" key="1">
    <citation type="journal article" date="2024" name="Appl. Environ. Microbiol.">
        <title>Pontiella agarivorans sp. nov., a novel marine anaerobic bacterium capable of degrading macroalgal polysaccharides and fixing nitrogen.</title>
        <authorList>
            <person name="Liu N."/>
            <person name="Kivenson V."/>
            <person name="Peng X."/>
            <person name="Cui Z."/>
            <person name="Lankiewicz T.S."/>
            <person name="Gosselin K.M."/>
            <person name="English C.J."/>
            <person name="Blair E.M."/>
            <person name="O'Malley M.A."/>
            <person name="Valentine D.L."/>
        </authorList>
    </citation>
    <scope>NUCLEOTIDE SEQUENCE [LARGE SCALE GENOMIC DNA]</scope>
    <source>
        <strain evidence="8 9">NLcol2</strain>
    </source>
</reference>
<keyword evidence="4 7" id="KW-0472">Membrane</keyword>
<dbReference type="PANTHER" id="PTHR38766">
    <property type="entry name" value="FLAGELLAR PROTEIN FLIO"/>
    <property type="match status" value="1"/>
</dbReference>
<keyword evidence="2 7" id="KW-0812">Transmembrane</keyword>
<keyword evidence="8" id="KW-0966">Cell projection</keyword>
<evidence type="ECO:0000256" key="3">
    <source>
        <dbReference type="ARBA" id="ARBA00022989"/>
    </source>
</evidence>
<evidence type="ECO:0000256" key="4">
    <source>
        <dbReference type="ARBA" id="ARBA00023136"/>
    </source>
</evidence>
<comment type="subcellular location">
    <subcellularLocation>
        <location evidence="7">Cell membrane</location>
    </subcellularLocation>
    <subcellularLocation>
        <location evidence="7">Bacterial flagellum basal body</location>
    </subcellularLocation>
</comment>
<dbReference type="EMBL" id="JARVCO010000002">
    <property type="protein sequence ID" value="MDZ8117264.1"/>
    <property type="molecule type" value="Genomic_DNA"/>
</dbReference>